<evidence type="ECO:0000313" key="1">
    <source>
        <dbReference type="EMBL" id="OOC63689.1"/>
    </source>
</evidence>
<proteinExistence type="predicted"/>
<evidence type="ECO:0000313" key="2">
    <source>
        <dbReference type="Proteomes" id="UP000189059"/>
    </source>
</evidence>
<accession>A0ABX3K2M2</accession>
<organism evidence="1 2">
    <name type="scientific">Paenibacillus ihbetae</name>
    <dbReference type="NCBI Taxonomy" id="1870820"/>
    <lineage>
        <taxon>Bacteria</taxon>
        <taxon>Bacillati</taxon>
        <taxon>Bacillota</taxon>
        <taxon>Bacilli</taxon>
        <taxon>Bacillales</taxon>
        <taxon>Paenibacillaceae</taxon>
        <taxon>Paenibacillus</taxon>
    </lineage>
</organism>
<dbReference type="RefSeq" id="WP_077568352.1">
    <property type="nucleotide sequence ID" value="NZ_MRVI01000001.1"/>
</dbReference>
<dbReference type="Proteomes" id="UP000189059">
    <property type="component" value="Unassembled WGS sequence"/>
</dbReference>
<reference evidence="1 2" key="1">
    <citation type="submission" date="2016-12" db="EMBL/GenBank/DDBJ databases">
        <title>Genome sequencing and description of Paenibacillus sp. nov. from high altitude lake in the Indian Trans- Himalayas.</title>
        <authorList>
            <person name="Kiran S."/>
            <person name="Swarnkar M.K."/>
            <person name="Rana A."/>
            <person name="Tewari R."/>
            <person name="Gulati A."/>
        </authorList>
    </citation>
    <scope>NUCLEOTIDE SEQUENCE [LARGE SCALE GENOMIC DNA]</scope>
    <source>
        <strain evidence="1 2">IHBB 9951</strain>
    </source>
</reference>
<sequence>MRVLYAKYNRERKKEFQIETVIYEENEKKYVRKKALTQQAESHIVRIEENCKIINDNGSYRALQGNRNGNTIVFPYISGATMSEELVGLLKMNDINSFIDVLEKYVISLNEMNGKHIESYSFQEHLPFCKGGGN</sequence>
<name>A0ABX3K2M2_9BACL</name>
<comment type="caution">
    <text evidence="1">The sequence shown here is derived from an EMBL/GenBank/DDBJ whole genome shotgun (WGS) entry which is preliminary data.</text>
</comment>
<keyword evidence="2" id="KW-1185">Reference proteome</keyword>
<gene>
    <name evidence="1" type="ORF">BBD40_18635</name>
</gene>
<dbReference type="EMBL" id="MRVI01000001">
    <property type="protein sequence ID" value="OOC63689.1"/>
    <property type="molecule type" value="Genomic_DNA"/>
</dbReference>
<protein>
    <submittedName>
        <fullName evidence="1">Uncharacterized protein</fullName>
    </submittedName>
</protein>